<keyword evidence="4" id="KW-1185">Reference proteome</keyword>
<name>A0A507BF66_9PEZI</name>
<accession>A0A507BF66</accession>
<feature type="compositionally biased region" description="Polar residues" evidence="2">
    <location>
        <begin position="579"/>
        <end position="608"/>
    </location>
</feature>
<dbReference type="AlphaFoldDB" id="A0A507BF66"/>
<dbReference type="RefSeq" id="XP_030999687.1">
    <property type="nucleotide sequence ID" value="XM_031134729.1"/>
</dbReference>
<dbReference type="OrthoDB" id="5428925at2759"/>
<evidence type="ECO:0000313" key="4">
    <source>
        <dbReference type="Proteomes" id="UP000319257"/>
    </source>
</evidence>
<dbReference type="InParanoid" id="A0A507BF66"/>
<feature type="compositionally biased region" description="Basic and acidic residues" evidence="2">
    <location>
        <begin position="670"/>
        <end position="681"/>
    </location>
</feature>
<protein>
    <submittedName>
        <fullName evidence="3">Uncharacterized protein</fullName>
    </submittedName>
</protein>
<keyword evidence="1" id="KW-0175">Coiled coil</keyword>
<dbReference type="STRING" id="1093900.A0A507BF66"/>
<feature type="compositionally biased region" description="Basic and acidic residues" evidence="2">
    <location>
        <begin position="389"/>
        <end position="398"/>
    </location>
</feature>
<feature type="compositionally biased region" description="Basic and acidic residues" evidence="2">
    <location>
        <begin position="553"/>
        <end position="562"/>
    </location>
</feature>
<feature type="region of interest" description="Disordered" evidence="2">
    <location>
        <begin position="322"/>
        <end position="442"/>
    </location>
</feature>
<dbReference type="GeneID" id="41979391"/>
<feature type="region of interest" description="Disordered" evidence="2">
    <location>
        <begin position="1"/>
        <end position="228"/>
    </location>
</feature>
<organism evidence="3 4">
    <name type="scientific">Thyridium curvatum</name>
    <dbReference type="NCBI Taxonomy" id="1093900"/>
    <lineage>
        <taxon>Eukaryota</taxon>
        <taxon>Fungi</taxon>
        <taxon>Dikarya</taxon>
        <taxon>Ascomycota</taxon>
        <taxon>Pezizomycotina</taxon>
        <taxon>Sordariomycetes</taxon>
        <taxon>Sordariomycetidae</taxon>
        <taxon>Thyridiales</taxon>
        <taxon>Thyridiaceae</taxon>
        <taxon>Thyridium</taxon>
    </lineage>
</organism>
<feature type="region of interest" description="Disordered" evidence="2">
    <location>
        <begin position="670"/>
        <end position="787"/>
    </location>
</feature>
<feature type="compositionally biased region" description="Polar residues" evidence="2">
    <location>
        <begin position="154"/>
        <end position="172"/>
    </location>
</feature>
<proteinExistence type="predicted"/>
<reference evidence="3 4" key="1">
    <citation type="submission" date="2019-06" db="EMBL/GenBank/DDBJ databases">
        <title>Draft genome sequence of the filamentous fungus Phialemoniopsis curvata isolated from diesel fuel.</title>
        <authorList>
            <person name="Varaljay V.A."/>
            <person name="Lyon W.J."/>
            <person name="Crouch A.L."/>
            <person name="Drake C.E."/>
            <person name="Hollomon J.M."/>
            <person name="Nadeau L.J."/>
            <person name="Nunn H.S."/>
            <person name="Stevenson B.S."/>
            <person name="Bojanowski C.L."/>
            <person name="Crookes-Goodson W.J."/>
        </authorList>
    </citation>
    <scope>NUCLEOTIDE SEQUENCE [LARGE SCALE GENOMIC DNA]</scope>
    <source>
        <strain evidence="3 4">D216</strain>
    </source>
</reference>
<evidence type="ECO:0000313" key="3">
    <source>
        <dbReference type="EMBL" id="TPX17976.1"/>
    </source>
</evidence>
<feature type="compositionally biased region" description="Pro residues" evidence="2">
    <location>
        <begin position="118"/>
        <end position="147"/>
    </location>
</feature>
<feature type="coiled-coil region" evidence="1">
    <location>
        <begin position="636"/>
        <end position="663"/>
    </location>
</feature>
<feature type="compositionally biased region" description="Polar residues" evidence="2">
    <location>
        <begin position="8"/>
        <end position="21"/>
    </location>
</feature>
<evidence type="ECO:0000256" key="2">
    <source>
        <dbReference type="SAM" id="MobiDB-lite"/>
    </source>
</evidence>
<feature type="compositionally biased region" description="Pro residues" evidence="2">
    <location>
        <begin position="691"/>
        <end position="704"/>
    </location>
</feature>
<sequence>MKVGLFRPSSTASQRPRTARQSIRGRISGPIPIPSPGDDDEFPIRNPGTGIAAKTADEEFPIRQRGAGIASPTPFDEEAEQSSTDAIKPPHAEAQQPQGGDGTDGSGSSRDVAQSMAPEPPANPPPAPPPAASTPSPEAPTPAPRQSPPRHRTNPSSTLRYSQISSVSTAHTGQAKDGQPQRKKSTLRGALSKLFGRKKKSASQGSNEVARDAGLATGPQHRSVSPHTAPYILPDAAAYRFSHVSFTQDPSALSRTNLGEPKRSASLPITEFDRALRSHSIGPHDMTAIETARNSLHADGSPTRRRAVTTTSRLLLQRRGELGEHLGLSPRPASTHGRGSHLTANDDDPSQIGRAITSDAFGSEIGHRRRSRSMSGLQEAADNRTSMRRRSDEIRYWRESYPGPMSPISSGNGDNDDTGAPSFALPDSPAVERTPTTPPQPFSFGNMANMNEMAGMRITQAANMETRIGTLEGRVHRIERVVEQLCHTVPGFKAPLMEVQQSDQIPRSVPAFPDQPFAYSNVAPPTIPAIYQTIVADLKGGNGSSSRYSSSRHSADDTDAHSSRMSFGEGQTYIGSLHPPSSSATQTRAQPLATQLSPGDRPTSTTTVRPAVSMPTIGGSRTPPDENSETNVVAELEAERAARQALEAQVKKLSERLNLLSTTMFAMVRDPQKSRSHERLKSAVANTPSSTTPPVPPLRSPPVGKPHSIFEDDSDLDEIKKKTSHTGSATPSDAFLTPREEMAPPQYGAFGEELRDENENEGEDPQRKRAARTLSLSQLTRGKGAQI</sequence>
<dbReference type="EMBL" id="SKBQ01000126">
    <property type="protein sequence ID" value="TPX17976.1"/>
    <property type="molecule type" value="Genomic_DNA"/>
</dbReference>
<feature type="compositionally biased region" description="Acidic residues" evidence="2">
    <location>
        <begin position="754"/>
        <end position="763"/>
    </location>
</feature>
<feature type="region of interest" description="Disordered" evidence="2">
    <location>
        <begin position="541"/>
        <end position="630"/>
    </location>
</feature>
<dbReference type="Proteomes" id="UP000319257">
    <property type="component" value="Unassembled WGS sequence"/>
</dbReference>
<evidence type="ECO:0000256" key="1">
    <source>
        <dbReference type="SAM" id="Coils"/>
    </source>
</evidence>
<comment type="caution">
    <text evidence="3">The sequence shown here is derived from an EMBL/GenBank/DDBJ whole genome shotgun (WGS) entry which is preliminary data.</text>
</comment>
<gene>
    <name evidence="3" type="ORF">E0L32_011944</name>
</gene>